<keyword evidence="7" id="KW-1185">Reference proteome</keyword>
<keyword evidence="4" id="KW-0804">Transcription</keyword>
<keyword evidence="3" id="KW-0238">DNA-binding</keyword>
<sequence>MEFRHLRYFQALAREGSFTRAAAALHIAQPPLSRQIRQLEEELGVSLVERGTRGLKLTEAGRFFYEQSLQLSARLDEIVVGTRRLGAHAARWFGIGFVPSTLSGFVPELIRHLRQADARVEVGLSEMTTLPQIEALKSGRIDLGIGRIPFDDPAIERRVLMDEPLVAVLPLQHRLAARKRLTVAELAEQPFVLYPARPRPNYGDHVMGLFRAAGHQPVVVQEANELQTALGLVAAGLGLTVVPASVQRSLRADLLSLPIAAGPPHDENAFPEGSRHKARGVGALPSFTSPVILSWRRGDASPFLAQAIAAAEQLARAPGLRRRRGK</sequence>
<evidence type="ECO:0000256" key="1">
    <source>
        <dbReference type="ARBA" id="ARBA00009437"/>
    </source>
</evidence>
<dbReference type="GO" id="GO:0032993">
    <property type="term" value="C:protein-DNA complex"/>
    <property type="evidence" value="ECO:0007669"/>
    <property type="project" value="TreeGrafter"/>
</dbReference>
<accession>A0A4Q1HPV7</accession>
<keyword evidence="2" id="KW-0805">Transcription regulation</keyword>
<name>A0A4Q1HPV7_9BURK</name>
<dbReference type="InterPro" id="IPR000847">
    <property type="entry name" value="LysR_HTH_N"/>
</dbReference>
<dbReference type="RefSeq" id="WP_129148670.1">
    <property type="nucleotide sequence ID" value="NZ_JBHSDO010000006.1"/>
</dbReference>
<dbReference type="InterPro" id="IPR036388">
    <property type="entry name" value="WH-like_DNA-bd_sf"/>
</dbReference>
<dbReference type="SUPFAM" id="SSF53850">
    <property type="entry name" value="Periplasmic binding protein-like II"/>
    <property type="match status" value="1"/>
</dbReference>
<dbReference type="FunFam" id="1.10.10.10:FF:000001">
    <property type="entry name" value="LysR family transcriptional regulator"/>
    <property type="match status" value="1"/>
</dbReference>
<dbReference type="OrthoDB" id="9157176at2"/>
<dbReference type="Gene3D" id="1.10.10.10">
    <property type="entry name" value="Winged helix-like DNA-binding domain superfamily/Winged helix DNA-binding domain"/>
    <property type="match status" value="1"/>
</dbReference>
<dbReference type="GO" id="GO:0003700">
    <property type="term" value="F:DNA-binding transcription factor activity"/>
    <property type="evidence" value="ECO:0007669"/>
    <property type="project" value="InterPro"/>
</dbReference>
<dbReference type="GO" id="GO:0003677">
    <property type="term" value="F:DNA binding"/>
    <property type="evidence" value="ECO:0007669"/>
    <property type="project" value="UniProtKB-KW"/>
</dbReference>
<comment type="caution">
    <text evidence="6">The sequence shown here is derived from an EMBL/GenBank/DDBJ whole genome shotgun (WGS) entry which is preliminary data.</text>
</comment>
<protein>
    <submittedName>
        <fullName evidence="6">LysR family transcriptional regulator</fullName>
    </submittedName>
</protein>
<dbReference type="PANTHER" id="PTHR30346:SF17">
    <property type="entry name" value="LYSR FAMILY TRANSCRIPTIONAL REGULATOR"/>
    <property type="match status" value="1"/>
</dbReference>
<gene>
    <name evidence="6" type="ORF">C7R54_02870</name>
</gene>
<dbReference type="InterPro" id="IPR036390">
    <property type="entry name" value="WH_DNA-bd_sf"/>
</dbReference>
<dbReference type="AlphaFoldDB" id="A0A4Q1HPV7"/>
<evidence type="ECO:0000256" key="4">
    <source>
        <dbReference type="ARBA" id="ARBA00023163"/>
    </source>
</evidence>
<dbReference type="Pfam" id="PF03466">
    <property type="entry name" value="LysR_substrate"/>
    <property type="match status" value="1"/>
</dbReference>
<dbReference type="Gene3D" id="3.40.190.10">
    <property type="entry name" value="Periplasmic binding protein-like II"/>
    <property type="match status" value="2"/>
</dbReference>
<dbReference type="PRINTS" id="PR00039">
    <property type="entry name" value="HTHLYSR"/>
</dbReference>
<evidence type="ECO:0000256" key="3">
    <source>
        <dbReference type="ARBA" id="ARBA00023125"/>
    </source>
</evidence>
<comment type="similarity">
    <text evidence="1">Belongs to the LysR transcriptional regulatory family.</text>
</comment>
<organism evidence="6 7">
    <name type="scientific">Achromobacter aloeverae</name>
    <dbReference type="NCBI Taxonomy" id="1750518"/>
    <lineage>
        <taxon>Bacteria</taxon>
        <taxon>Pseudomonadati</taxon>
        <taxon>Pseudomonadota</taxon>
        <taxon>Betaproteobacteria</taxon>
        <taxon>Burkholderiales</taxon>
        <taxon>Alcaligenaceae</taxon>
        <taxon>Achromobacter</taxon>
    </lineage>
</organism>
<dbReference type="PANTHER" id="PTHR30346">
    <property type="entry name" value="TRANSCRIPTIONAL DUAL REGULATOR HCAR-RELATED"/>
    <property type="match status" value="1"/>
</dbReference>
<evidence type="ECO:0000256" key="2">
    <source>
        <dbReference type="ARBA" id="ARBA00023015"/>
    </source>
</evidence>
<dbReference type="EMBL" id="PYAL01000001">
    <property type="protein sequence ID" value="RXN92711.1"/>
    <property type="molecule type" value="Genomic_DNA"/>
</dbReference>
<evidence type="ECO:0000313" key="6">
    <source>
        <dbReference type="EMBL" id="RXN92711.1"/>
    </source>
</evidence>
<reference evidence="6 7" key="1">
    <citation type="journal article" date="2017" name="Int. J. Syst. Evol. Microbiol.">
        <title>Achromobacter aloeverae sp. nov., isolated from the root of Aloe vera (L.) Burm.f.</title>
        <authorList>
            <person name="Kuncharoen N."/>
            <person name="Muramatsu Y."/>
            <person name="Shibata C."/>
            <person name="Kamakura Y."/>
            <person name="Nakagawa Y."/>
            <person name="Tanasupawat S."/>
        </authorList>
    </citation>
    <scope>NUCLEOTIDE SEQUENCE [LARGE SCALE GENOMIC DNA]</scope>
    <source>
        <strain evidence="6 7">AVA-1</strain>
    </source>
</reference>
<dbReference type="SUPFAM" id="SSF46785">
    <property type="entry name" value="Winged helix' DNA-binding domain"/>
    <property type="match status" value="1"/>
</dbReference>
<evidence type="ECO:0000259" key="5">
    <source>
        <dbReference type="PROSITE" id="PS50931"/>
    </source>
</evidence>
<dbReference type="PROSITE" id="PS50931">
    <property type="entry name" value="HTH_LYSR"/>
    <property type="match status" value="1"/>
</dbReference>
<dbReference type="Proteomes" id="UP000290849">
    <property type="component" value="Unassembled WGS sequence"/>
</dbReference>
<evidence type="ECO:0000313" key="7">
    <source>
        <dbReference type="Proteomes" id="UP000290849"/>
    </source>
</evidence>
<dbReference type="Pfam" id="PF00126">
    <property type="entry name" value="HTH_1"/>
    <property type="match status" value="1"/>
</dbReference>
<proteinExistence type="inferred from homology"/>
<feature type="domain" description="HTH lysR-type" evidence="5">
    <location>
        <begin position="1"/>
        <end position="58"/>
    </location>
</feature>
<dbReference type="InterPro" id="IPR005119">
    <property type="entry name" value="LysR_subst-bd"/>
</dbReference>